<dbReference type="PANTHER" id="PTHR13165">
    <property type="entry name" value="ARSENITE-RESISTANCE PROTEIN 2"/>
    <property type="match status" value="1"/>
</dbReference>
<evidence type="ECO:0000313" key="6">
    <source>
        <dbReference type="EMBL" id="WZN62194.1"/>
    </source>
</evidence>
<evidence type="ECO:0000256" key="1">
    <source>
        <dbReference type="ARBA" id="ARBA00004123"/>
    </source>
</evidence>
<dbReference type="Pfam" id="PF04959">
    <property type="entry name" value="ARS2"/>
    <property type="match status" value="1"/>
</dbReference>
<evidence type="ECO:0000256" key="3">
    <source>
        <dbReference type="ARBA" id="ARBA00023242"/>
    </source>
</evidence>
<name>A0AAX4P8T0_9CHLO</name>
<organism evidence="6 7">
    <name type="scientific">Chloropicon roscoffensis</name>
    <dbReference type="NCBI Taxonomy" id="1461544"/>
    <lineage>
        <taxon>Eukaryota</taxon>
        <taxon>Viridiplantae</taxon>
        <taxon>Chlorophyta</taxon>
        <taxon>Chloropicophyceae</taxon>
        <taxon>Chloropicales</taxon>
        <taxon>Chloropicaceae</taxon>
        <taxon>Chloropicon</taxon>
    </lineage>
</organism>
<evidence type="ECO:0000313" key="7">
    <source>
        <dbReference type="Proteomes" id="UP001472866"/>
    </source>
</evidence>
<dbReference type="PANTHER" id="PTHR13165:SF0">
    <property type="entry name" value="SERRATE RNA EFFECTOR MOLECULE HOMOLOG"/>
    <property type="match status" value="1"/>
</dbReference>
<feature type="domain" description="C2H2-type" evidence="5">
    <location>
        <begin position="340"/>
        <end position="361"/>
    </location>
</feature>
<feature type="region of interest" description="Disordered" evidence="4">
    <location>
        <begin position="1"/>
        <end position="89"/>
    </location>
</feature>
<feature type="compositionally biased region" description="Basic and acidic residues" evidence="4">
    <location>
        <begin position="428"/>
        <end position="441"/>
    </location>
</feature>
<dbReference type="InterPro" id="IPR007042">
    <property type="entry name" value="SERRATE/Ars2_C"/>
</dbReference>
<feature type="compositionally biased region" description="Basic and acidic residues" evidence="4">
    <location>
        <begin position="9"/>
        <end position="21"/>
    </location>
</feature>
<dbReference type="Pfam" id="PF12066">
    <property type="entry name" value="SERRATE_Ars2_N"/>
    <property type="match status" value="1"/>
</dbReference>
<sequence length="448" mass="50418">MVYGGRDVGGYRERDGYRGRESSPGGYRRGGGGGGGYRDDGYGRPEWDRGGRSPDRGGRDRYGRGARERSPPRRGPGGSGQVLSFKHFMARQPDNVRPKEAEVMYKEYLIKQLGNAKNVWFKEHSESEEMRQRYDPVRIEEALKVREAEAKASVGEFVGASGSDQAAEGEGMEAQTRLCKYPEAAWAEGRTSKDLKLLHKLVTTLDAEKNIQKNPLFGDMGSLEEVKGAQGDSLLDKLLSYAWRVHGVDYYAGEELGFNRFRERKDGRQQSRGPKPTEAGASAVSDEAAQYFRDLEIRWDTRVFEGDRAFKLVGKEKLEGELSSYVDSQVQQIDGNKFMCKLCTKLFKGSDFTKKHISNKHAELVEQVKAKTVQKIYMDNFLADETFKEHEEEVKALQDSMGEDVSAAALTSREPRAAPTPARTPRRSYFDLDQPKQETRSVLDYGDI</sequence>
<evidence type="ECO:0000256" key="2">
    <source>
        <dbReference type="ARBA" id="ARBA00005407"/>
    </source>
</evidence>
<feature type="compositionally biased region" description="Gly residues" evidence="4">
    <location>
        <begin position="27"/>
        <end position="36"/>
    </location>
</feature>
<keyword evidence="3" id="KW-0539">Nucleus</keyword>
<dbReference type="InterPro" id="IPR013087">
    <property type="entry name" value="Znf_C2H2_type"/>
</dbReference>
<accession>A0AAX4P8T0</accession>
<evidence type="ECO:0000256" key="4">
    <source>
        <dbReference type="SAM" id="MobiDB-lite"/>
    </source>
</evidence>
<dbReference type="InterPro" id="IPR039727">
    <property type="entry name" value="SE/Ars2"/>
</dbReference>
<keyword evidence="7" id="KW-1185">Reference proteome</keyword>
<feature type="region of interest" description="Disordered" evidence="4">
    <location>
        <begin position="262"/>
        <end position="285"/>
    </location>
</feature>
<dbReference type="Proteomes" id="UP001472866">
    <property type="component" value="Chromosome 05"/>
</dbReference>
<dbReference type="PROSITE" id="PS00028">
    <property type="entry name" value="ZINC_FINGER_C2H2_1"/>
    <property type="match status" value="1"/>
</dbReference>
<reference evidence="6 7" key="1">
    <citation type="submission" date="2024-03" db="EMBL/GenBank/DDBJ databases">
        <title>Complete genome sequence of the green alga Chloropicon roscoffensis RCC1871.</title>
        <authorList>
            <person name="Lemieux C."/>
            <person name="Pombert J.-F."/>
            <person name="Otis C."/>
            <person name="Turmel M."/>
        </authorList>
    </citation>
    <scope>NUCLEOTIDE SEQUENCE [LARGE SCALE GENOMIC DNA]</scope>
    <source>
        <strain evidence="6 7">RCC1871</strain>
    </source>
</reference>
<protein>
    <submittedName>
        <fullName evidence="6">Serrate RNA effector molecule</fullName>
    </submittedName>
</protein>
<gene>
    <name evidence="6" type="ORF">HKI87_05g37300</name>
</gene>
<dbReference type="GO" id="GO:0031053">
    <property type="term" value="P:primary miRNA processing"/>
    <property type="evidence" value="ECO:0007669"/>
    <property type="project" value="TreeGrafter"/>
</dbReference>
<comment type="similarity">
    <text evidence="2">Belongs to the ARS2 family.</text>
</comment>
<proteinExistence type="inferred from homology"/>
<feature type="compositionally biased region" description="Basic and acidic residues" evidence="4">
    <location>
        <begin position="37"/>
        <end position="71"/>
    </location>
</feature>
<comment type="subcellular location">
    <subcellularLocation>
        <location evidence="1">Nucleus</location>
    </subcellularLocation>
</comment>
<dbReference type="AlphaFoldDB" id="A0AAX4P8T0"/>
<evidence type="ECO:0000259" key="5">
    <source>
        <dbReference type="PROSITE" id="PS00028"/>
    </source>
</evidence>
<dbReference type="GO" id="GO:0016604">
    <property type="term" value="C:nuclear body"/>
    <property type="evidence" value="ECO:0007669"/>
    <property type="project" value="TreeGrafter"/>
</dbReference>
<dbReference type="EMBL" id="CP151505">
    <property type="protein sequence ID" value="WZN62194.1"/>
    <property type="molecule type" value="Genomic_DNA"/>
</dbReference>
<feature type="region of interest" description="Disordered" evidence="4">
    <location>
        <begin position="398"/>
        <end position="448"/>
    </location>
</feature>
<dbReference type="InterPro" id="IPR021933">
    <property type="entry name" value="SERRATE/Ars2_N"/>
</dbReference>